<dbReference type="Proteomes" id="UP000268007">
    <property type="component" value="Unassembled WGS sequence"/>
</dbReference>
<proteinExistence type="predicted"/>
<evidence type="ECO:0000313" key="1">
    <source>
        <dbReference type="EMBL" id="RKR80785.1"/>
    </source>
</evidence>
<dbReference type="EMBL" id="RBKU01000001">
    <property type="protein sequence ID" value="RKR80785.1"/>
    <property type="molecule type" value="Genomic_DNA"/>
</dbReference>
<reference evidence="1 2" key="1">
    <citation type="submission" date="2018-10" db="EMBL/GenBank/DDBJ databases">
        <title>Genomic Encyclopedia of Archaeal and Bacterial Type Strains, Phase II (KMG-II): from individual species to whole genera.</title>
        <authorList>
            <person name="Goeker M."/>
        </authorList>
    </citation>
    <scope>NUCLEOTIDE SEQUENCE [LARGE SCALE GENOMIC DNA]</scope>
    <source>
        <strain evidence="1 2">DSM 18602</strain>
    </source>
</reference>
<comment type="caution">
    <text evidence="1">The sequence shown here is derived from an EMBL/GenBank/DDBJ whole genome shotgun (WGS) entry which is preliminary data.</text>
</comment>
<evidence type="ECO:0000313" key="2">
    <source>
        <dbReference type="Proteomes" id="UP000268007"/>
    </source>
</evidence>
<keyword evidence="2" id="KW-1185">Reference proteome</keyword>
<accession>A0A495IVK7</accession>
<sequence>MKKYLAILSLVVFLFNTIGYKAVFYAMEQQAATHLEAEMDQMAETGKTLLTVKIPINLPYQTNWKDYERVDGEMTYKGITYKYFKRKIYNDSLILVCVAFNEKNTIRRKSDDYYKKVNDLTTESNKKQSIKQLKQDDYYTVVVNSPQACIHINRLQVNYIANPDCNAGYPDTILMPPRQTFI</sequence>
<protein>
    <submittedName>
        <fullName evidence="1">Uncharacterized protein</fullName>
    </submittedName>
</protein>
<dbReference type="AlphaFoldDB" id="A0A495IVK7"/>
<dbReference type="RefSeq" id="WP_121196620.1">
    <property type="nucleotide sequence ID" value="NZ_RBKU01000001.1"/>
</dbReference>
<dbReference type="OrthoDB" id="950503at2"/>
<organism evidence="1 2">
    <name type="scientific">Mucilaginibacter gracilis</name>
    <dbReference type="NCBI Taxonomy" id="423350"/>
    <lineage>
        <taxon>Bacteria</taxon>
        <taxon>Pseudomonadati</taxon>
        <taxon>Bacteroidota</taxon>
        <taxon>Sphingobacteriia</taxon>
        <taxon>Sphingobacteriales</taxon>
        <taxon>Sphingobacteriaceae</taxon>
        <taxon>Mucilaginibacter</taxon>
    </lineage>
</organism>
<name>A0A495IVK7_9SPHI</name>
<gene>
    <name evidence="1" type="ORF">BDD43_0919</name>
</gene>